<evidence type="ECO:0000313" key="1">
    <source>
        <dbReference type="EMBL" id="MCU6766006.1"/>
    </source>
</evidence>
<name>A0ABT2TWJ2_9FIRM</name>
<dbReference type="Proteomes" id="UP001652409">
    <property type="component" value="Unassembled WGS sequence"/>
</dbReference>
<dbReference type="RefSeq" id="WP_158421927.1">
    <property type="nucleotide sequence ID" value="NZ_JAOQJL010000021.1"/>
</dbReference>
<keyword evidence="2" id="KW-1185">Reference proteome</keyword>
<accession>A0ABT2TWJ2</accession>
<reference evidence="1 2" key="1">
    <citation type="journal article" date="2021" name="ISME Commun">
        <title>Automated analysis of genomic sequences facilitates high-throughput and comprehensive description of bacteria.</title>
        <authorList>
            <person name="Hitch T.C.A."/>
        </authorList>
    </citation>
    <scope>NUCLEOTIDE SEQUENCE [LARGE SCALE GENOMIC DNA]</scope>
    <source>
        <strain evidence="1 2">Sanger_23</strain>
    </source>
</reference>
<gene>
    <name evidence="1" type="ORF">OCV61_11350</name>
</gene>
<evidence type="ECO:0000313" key="2">
    <source>
        <dbReference type="Proteomes" id="UP001652409"/>
    </source>
</evidence>
<organism evidence="1 2">
    <name type="scientific">Blautia ammoniilytica</name>
    <dbReference type="NCBI Taxonomy" id="2981782"/>
    <lineage>
        <taxon>Bacteria</taxon>
        <taxon>Bacillati</taxon>
        <taxon>Bacillota</taxon>
        <taxon>Clostridia</taxon>
        <taxon>Lachnospirales</taxon>
        <taxon>Lachnospiraceae</taxon>
        <taxon>Blautia</taxon>
    </lineage>
</organism>
<protein>
    <submittedName>
        <fullName evidence="1">Transposase</fullName>
    </submittedName>
</protein>
<proteinExistence type="predicted"/>
<dbReference type="EMBL" id="JAOQJL010000021">
    <property type="protein sequence ID" value="MCU6766006.1"/>
    <property type="molecule type" value="Genomic_DNA"/>
</dbReference>
<comment type="caution">
    <text evidence="1">The sequence shown here is derived from an EMBL/GenBank/DDBJ whole genome shotgun (WGS) entry which is preliminary data.</text>
</comment>
<sequence>MRTISSYGVEIRKQNIPVRQTMEVYRQAVGYLTEIYAQVWEDLRKIPETKKRFNTAEHMVHMTKKNTAQFDFDLRFPKMPSYLRRSAIQHALGSVSSYETRLGQWKEQEPGVLSGRPKLTCKNHAMPVFYRDVMYREGAEGKDEAYLKLYDGHDWKWFRVYLKRTDMEYLRRNWKGKKASAPTLEKRHRRYFLRFSYTEEVTLTKTPVKEQIICSVDLGINTDAVCIIMRSDGTVLGRKFIDFPSEKDRIYRILGRIRRSQREHGSAQACGRWAYARRLNTELARKIAGAVTAYAEENHADVIVFEYLEMKGKISGNKKQKLHLWRKRDIQKRCEHQAHRKGVHVSRTCAWNTSRLAYDGSGIVLRDGKNHSLCTFSTGKRYNCDLSASYNIGARYFIRELLKPLPATERSLLEAKVPSVKRRTLCVYADLRELHLQMEILKTA</sequence>